<dbReference type="Pfam" id="PF21098">
    <property type="entry name" value="PH-GRAM_MTMR6-like"/>
    <property type="match status" value="1"/>
</dbReference>
<dbReference type="InterPro" id="IPR011993">
    <property type="entry name" value="PH-like_dom_sf"/>
</dbReference>
<proteinExistence type="inferred from homology"/>
<evidence type="ECO:0000259" key="3">
    <source>
        <dbReference type="PROSITE" id="PS51339"/>
    </source>
</evidence>
<dbReference type="GO" id="GO:0106018">
    <property type="term" value="F:phosphatidylinositol-3,5-bisphosphate phosphatase activity"/>
    <property type="evidence" value="ECO:0007669"/>
    <property type="project" value="TreeGrafter"/>
</dbReference>
<dbReference type="PANTHER" id="PTHR10807:SF36">
    <property type="entry name" value="MYOTUBULARIN-RELATED PROTEIN 8"/>
    <property type="match status" value="1"/>
</dbReference>
<dbReference type="InterPro" id="IPR048994">
    <property type="entry name" value="PH-GRAM_MTMR6-9"/>
</dbReference>
<evidence type="ECO:0000256" key="1">
    <source>
        <dbReference type="ARBA" id="ARBA00007471"/>
    </source>
</evidence>
<evidence type="ECO:0000256" key="2">
    <source>
        <dbReference type="ARBA" id="ARBA00022801"/>
    </source>
</evidence>
<feature type="domain" description="Myotubularin phosphatase" evidence="3">
    <location>
        <begin position="126"/>
        <end position="168"/>
    </location>
</feature>
<reference evidence="4 5" key="1">
    <citation type="journal article" date="2020" name="Nature">
        <title>Six reference-quality genomes reveal evolution of bat adaptations.</title>
        <authorList>
            <person name="Jebb D."/>
            <person name="Huang Z."/>
            <person name="Pippel M."/>
            <person name="Hughes G.M."/>
            <person name="Lavrichenko K."/>
            <person name="Devanna P."/>
            <person name="Winkler S."/>
            <person name="Jermiin L.S."/>
            <person name="Skirmuntt E.C."/>
            <person name="Katzourakis A."/>
            <person name="Burkitt-Gray L."/>
            <person name="Ray D.A."/>
            <person name="Sullivan K.A.M."/>
            <person name="Roscito J.G."/>
            <person name="Kirilenko B.M."/>
            <person name="Davalos L.M."/>
            <person name="Corthals A.P."/>
            <person name="Power M.L."/>
            <person name="Jones G."/>
            <person name="Ransome R.D."/>
            <person name="Dechmann D.K.N."/>
            <person name="Locatelli A.G."/>
            <person name="Puechmaille S.J."/>
            <person name="Fedrigo O."/>
            <person name="Jarvis E.D."/>
            <person name="Hiller M."/>
            <person name="Vernes S.C."/>
            <person name="Myers E.W."/>
            <person name="Teeling E.C."/>
        </authorList>
    </citation>
    <scope>NUCLEOTIDE SEQUENCE [LARGE SCALE GENOMIC DNA]</scope>
    <source>
        <strain evidence="4">Bat1K_MPI-CBG_1</strain>
    </source>
</reference>
<dbReference type="GO" id="GO:0046856">
    <property type="term" value="P:phosphatidylinositol dephosphorylation"/>
    <property type="evidence" value="ECO:0007669"/>
    <property type="project" value="TreeGrafter"/>
</dbReference>
<dbReference type="SUPFAM" id="SSF50729">
    <property type="entry name" value="PH domain-like"/>
    <property type="match status" value="1"/>
</dbReference>
<dbReference type="PANTHER" id="PTHR10807">
    <property type="entry name" value="MYOTUBULARIN-RELATED"/>
    <property type="match status" value="1"/>
</dbReference>
<dbReference type="FunFam" id="2.30.29.30:FF:000135">
    <property type="entry name" value="Myotubularin related protein 6"/>
    <property type="match status" value="1"/>
</dbReference>
<dbReference type="Gene3D" id="2.30.29.30">
    <property type="entry name" value="Pleckstrin-homology domain (PH domain)/Phosphotyrosine-binding domain (PTB)"/>
    <property type="match status" value="1"/>
</dbReference>
<name>A0A833ZEP6_9CHIR</name>
<dbReference type="EMBL" id="JABVXQ010000009">
    <property type="protein sequence ID" value="KAF6091097.1"/>
    <property type="molecule type" value="Genomic_DNA"/>
</dbReference>
<keyword evidence="2" id="KW-0378">Hydrolase</keyword>
<accession>A0A833ZEP6</accession>
<comment type="caution">
    <text evidence="4">The sequence shown here is derived from an EMBL/GenBank/DDBJ whole genome shotgun (WGS) entry which is preliminary data.</text>
</comment>
<dbReference type="PROSITE" id="PS51339">
    <property type="entry name" value="PPASE_MYOTUBULARIN"/>
    <property type="match status" value="1"/>
</dbReference>
<protein>
    <submittedName>
        <fullName evidence="4">Myotubularin related protein 8</fullName>
    </submittedName>
</protein>
<evidence type="ECO:0000313" key="4">
    <source>
        <dbReference type="EMBL" id="KAF6091097.1"/>
    </source>
</evidence>
<dbReference type="GO" id="GO:0004438">
    <property type="term" value="F:phosphatidylinositol-3-phosphate phosphatase activity"/>
    <property type="evidence" value="ECO:0007669"/>
    <property type="project" value="TreeGrafter"/>
</dbReference>
<organism evidence="4 5">
    <name type="scientific">Phyllostomus discolor</name>
    <name type="common">pale spear-nosed bat</name>
    <dbReference type="NCBI Taxonomy" id="89673"/>
    <lineage>
        <taxon>Eukaryota</taxon>
        <taxon>Metazoa</taxon>
        <taxon>Chordata</taxon>
        <taxon>Craniata</taxon>
        <taxon>Vertebrata</taxon>
        <taxon>Euteleostomi</taxon>
        <taxon>Mammalia</taxon>
        <taxon>Eutheria</taxon>
        <taxon>Laurasiatheria</taxon>
        <taxon>Chiroptera</taxon>
        <taxon>Yangochiroptera</taxon>
        <taxon>Phyllostomidae</taxon>
        <taxon>Phyllostominae</taxon>
        <taxon>Phyllostomus</taxon>
    </lineage>
</organism>
<comment type="similarity">
    <text evidence="1">Belongs to the protein-tyrosine phosphatase family. Non-receptor class myotubularin subfamily.</text>
</comment>
<dbReference type="GO" id="GO:0005635">
    <property type="term" value="C:nuclear envelope"/>
    <property type="evidence" value="ECO:0007669"/>
    <property type="project" value="TreeGrafter"/>
</dbReference>
<dbReference type="InterPro" id="IPR030564">
    <property type="entry name" value="Myotubularin"/>
</dbReference>
<dbReference type="GO" id="GO:0005737">
    <property type="term" value="C:cytoplasm"/>
    <property type="evidence" value="ECO:0007669"/>
    <property type="project" value="TreeGrafter"/>
</dbReference>
<dbReference type="AlphaFoldDB" id="A0A833ZEP6"/>
<evidence type="ECO:0000313" key="5">
    <source>
        <dbReference type="Proteomes" id="UP000664940"/>
    </source>
</evidence>
<gene>
    <name evidence="4" type="ORF">HJG60_013363</name>
</gene>
<dbReference type="Proteomes" id="UP000664940">
    <property type="component" value="Unassembled WGS sequence"/>
</dbReference>
<dbReference type="InterPro" id="IPR010569">
    <property type="entry name" value="Myotubularin-like_Pase_dom"/>
</dbReference>
<sequence length="168" mass="19309">MDHITVTKVENVTLLDHFAGKTLSNGILYLTATHLIYVEASDAARQETWIAVHHIATVEKLPLTSEGCPLIVRCKNFLVAHFILDSDTICQEVYISLLKLSQTVLFEDLYAFFYNPKSTKEMRENGWKLIDPISDFGRMGIPNRYWTITDANRNYEVILSLFFSFRSI</sequence>
<dbReference type="Pfam" id="PF06602">
    <property type="entry name" value="Myotub-related"/>
    <property type="match status" value="1"/>
</dbReference>